<dbReference type="Gramene" id="EFJ19604">
    <property type="protein sequence ID" value="EFJ19604"/>
    <property type="gene ID" value="SELMODRAFT_110295"/>
</dbReference>
<sequence length="371" mass="40727">FPDNLLADSVAVTSALQSACGPGVRFFIMADTTFGSCCVDEVAAAHVNADCVVHYGPACLSPVTNLPAYFVFLRTPLDINTCGEVVADLVAKDERLLVLYDLEYAHAIPELRETVRQEAPENSGLTFAEIIGRELNPCKCDKEPILDNDEHSIGGLKWKGSTPTKILWIGKEGPALINVMLTYNSAATVRYDPASGEQTSIFYSQYLIFNIEFSRYYLIERAKDANIVGIVVGTLGVAGYKQAIQNVKQMVKSAGKKSYTLAVGKPNPAKLANFPECDVFVLIACPQTALVDNKEFFAPLLTTFEAQLAFVRGKQWTGSYSLDFRDVQLPADPQDSTTEEEPRFSFISGGYVSSRTGETKRFLLFSQVNLH</sequence>
<evidence type="ECO:0000256" key="7">
    <source>
        <dbReference type="RuleBase" id="RU364133"/>
    </source>
</evidence>
<dbReference type="eggNOG" id="KOG2648">
    <property type="taxonomic scope" value="Eukaryota"/>
</dbReference>
<dbReference type="OMA" id="WIGSENP"/>
<evidence type="ECO:0000256" key="4">
    <source>
        <dbReference type="ARBA" id="ARBA00022723"/>
    </source>
</evidence>
<evidence type="ECO:0000256" key="2">
    <source>
        <dbReference type="ARBA" id="ARBA00005156"/>
    </source>
</evidence>
<dbReference type="UniPathway" id="UPA00559"/>
<dbReference type="Pfam" id="PF01866">
    <property type="entry name" value="Diphthamide_syn"/>
    <property type="match status" value="1"/>
</dbReference>
<keyword evidence="9" id="KW-1185">Reference proteome</keyword>
<gene>
    <name evidence="8" type="ORF">SELMODRAFT_110295</name>
</gene>
<dbReference type="NCBIfam" id="TIGR00272">
    <property type="entry name" value="DPH2"/>
    <property type="match status" value="1"/>
</dbReference>
<dbReference type="GO" id="GO:0051536">
    <property type="term" value="F:iron-sulfur cluster binding"/>
    <property type="evidence" value="ECO:0007669"/>
    <property type="project" value="UniProtKB-KW"/>
</dbReference>
<keyword evidence="4 7" id="KW-0479">Metal-binding</keyword>
<dbReference type="FunCoup" id="D8S7H1">
    <property type="interactions" value="4534"/>
</dbReference>
<reference evidence="8 9" key="1">
    <citation type="journal article" date="2011" name="Science">
        <title>The Selaginella genome identifies genetic changes associated with the evolution of vascular plants.</title>
        <authorList>
            <person name="Banks J.A."/>
            <person name="Nishiyama T."/>
            <person name="Hasebe M."/>
            <person name="Bowman J.L."/>
            <person name="Gribskov M."/>
            <person name="dePamphilis C."/>
            <person name="Albert V.A."/>
            <person name="Aono N."/>
            <person name="Aoyama T."/>
            <person name="Ambrose B.A."/>
            <person name="Ashton N.W."/>
            <person name="Axtell M.J."/>
            <person name="Barker E."/>
            <person name="Barker M.S."/>
            <person name="Bennetzen J.L."/>
            <person name="Bonawitz N.D."/>
            <person name="Chapple C."/>
            <person name="Cheng C."/>
            <person name="Correa L.G."/>
            <person name="Dacre M."/>
            <person name="DeBarry J."/>
            <person name="Dreyer I."/>
            <person name="Elias M."/>
            <person name="Engstrom E.M."/>
            <person name="Estelle M."/>
            <person name="Feng L."/>
            <person name="Finet C."/>
            <person name="Floyd S.K."/>
            <person name="Frommer W.B."/>
            <person name="Fujita T."/>
            <person name="Gramzow L."/>
            <person name="Gutensohn M."/>
            <person name="Harholt J."/>
            <person name="Hattori M."/>
            <person name="Heyl A."/>
            <person name="Hirai T."/>
            <person name="Hiwatashi Y."/>
            <person name="Ishikawa M."/>
            <person name="Iwata M."/>
            <person name="Karol K.G."/>
            <person name="Koehler B."/>
            <person name="Kolukisaoglu U."/>
            <person name="Kubo M."/>
            <person name="Kurata T."/>
            <person name="Lalonde S."/>
            <person name="Li K."/>
            <person name="Li Y."/>
            <person name="Litt A."/>
            <person name="Lyons E."/>
            <person name="Manning G."/>
            <person name="Maruyama T."/>
            <person name="Michael T.P."/>
            <person name="Mikami K."/>
            <person name="Miyazaki S."/>
            <person name="Morinaga S."/>
            <person name="Murata T."/>
            <person name="Mueller-Roeber B."/>
            <person name="Nelson D.R."/>
            <person name="Obara M."/>
            <person name="Oguri Y."/>
            <person name="Olmstead R.G."/>
            <person name="Onodera N."/>
            <person name="Petersen B.L."/>
            <person name="Pils B."/>
            <person name="Prigge M."/>
            <person name="Rensing S.A."/>
            <person name="Riano-Pachon D.M."/>
            <person name="Roberts A.W."/>
            <person name="Sato Y."/>
            <person name="Scheller H.V."/>
            <person name="Schulz B."/>
            <person name="Schulz C."/>
            <person name="Shakirov E.V."/>
            <person name="Shibagaki N."/>
            <person name="Shinohara N."/>
            <person name="Shippen D.E."/>
            <person name="Soerensen I."/>
            <person name="Sotooka R."/>
            <person name="Sugimoto N."/>
            <person name="Sugita M."/>
            <person name="Sumikawa N."/>
            <person name="Tanurdzic M."/>
            <person name="Theissen G."/>
            <person name="Ulvskov P."/>
            <person name="Wakazuki S."/>
            <person name="Weng J.K."/>
            <person name="Willats W.W."/>
            <person name="Wipf D."/>
            <person name="Wolf P.G."/>
            <person name="Yang L."/>
            <person name="Zimmer A.D."/>
            <person name="Zhu Q."/>
            <person name="Mitros T."/>
            <person name="Hellsten U."/>
            <person name="Loque D."/>
            <person name="Otillar R."/>
            <person name="Salamov A."/>
            <person name="Schmutz J."/>
            <person name="Shapiro H."/>
            <person name="Lindquist E."/>
            <person name="Lucas S."/>
            <person name="Rokhsar D."/>
            <person name="Grigoriev I.V."/>
        </authorList>
    </citation>
    <scope>NUCLEOTIDE SEQUENCE [LARGE SCALE GENOMIC DNA]</scope>
</reference>
<dbReference type="PANTHER" id="PTHR10762">
    <property type="entry name" value="DIPHTHAMIDE BIOSYNTHESIS PROTEIN"/>
    <property type="match status" value="1"/>
</dbReference>
<accession>D8S7H1</accession>
<dbReference type="GO" id="GO:0046872">
    <property type="term" value="F:metal ion binding"/>
    <property type="evidence" value="ECO:0007669"/>
    <property type="project" value="UniProtKB-KW"/>
</dbReference>
<dbReference type="InterPro" id="IPR042265">
    <property type="entry name" value="DPH1/DPH2_3"/>
</dbReference>
<feature type="non-terminal residue" evidence="8">
    <location>
        <position position="1"/>
    </location>
</feature>
<dbReference type="InterPro" id="IPR042263">
    <property type="entry name" value="DPH1/DPH2_1"/>
</dbReference>
<dbReference type="Proteomes" id="UP000001514">
    <property type="component" value="Unassembled WGS sequence"/>
</dbReference>
<evidence type="ECO:0000256" key="3">
    <source>
        <dbReference type="ARBA" id="ARBA00006179"/>
    </source>
</evidence>
<dbReference type="InterPro" id="IPR010014">
    <property type="entry name" value="DHP2"/>
</dbReference>
<organism evidence="9">
    <name type="scientific">Selaginella moellendorffii</name>
    <name type="common">Spikemoss</name>
    <dbReference type="NCBI Taxonomy" id="88036"/>
    <lineage>
        <taxon>Eukaryota</taxon>
        <taxon>Viridiplantae</taxon>
        <taxon>Streptophyta</taxon>
        <taxon>Embryophyta</taxon>
        <taxon>Tracheophyta</taxon>
        <taxon>Lycopodiopsida</taxon>
        <taxon>Selaginellales</taxon>
        <taxon>Selaginellaceae</taxon>
        <taxon>Selaginella</taxon>
    </lineage>
</organism>
<evidence type="ECO:0000256" key="6">
    <source>
        <dbReference type="ARBA" id="ARBA00023014"/>
    </source>
</evidence>
<comment type="similarity">
    <text evidence="3 7">Belongs to the DPH1/DPH2 family. DPH2 subfamily.</text>
</comment>
<dbReference type="EMBL" id="GL377605">
    <property type="protein sequence ID" value="EFJ19604.1"/>
    <property type="molecule type" value="Genomic_DNA"/>
</dbReference>
<dbReference type="Gene3D" id="3.40.50.11860">
    <property type="entry name" value="Diphthamide synthesis DPH1/DPH2 domain 3"/>
    <property type="match status" value="1"/>
</dbReference>
<dbReference type="InParanoid" id="D8S7H1"/>
<keyword evidence="5 7" id="KW-0408">Iron</keyword>
<evidence type="ECO:0000256" key="1">
    <source>
        <dbReference type="ARBA" id="ARBA00001966"/>
    </source>
</evidence>
<comment type="cofactor">
    <cofactor evidence="1">
        <name>[4Fe-4S] cluster</name>
        <dbReference type="ChEBI" id="CHEBI:49883"/>
    </cofactor>
</comment>
<evidence type="ECO:0000313" key="9">
    <source>
        <dbReference type="Proteomes" id="UP000001514"/>
    </source>
</evidence>
<dbReference type="HOGENOM" id="CLU_015210_0_0_1"/>
<keyword evidence="6 7" id="KW-0411">Iron-sulfur</keyword>
<dbReference type="SFLD" id="SFLDS00032">
    <property type="entry name" value="Radical_SAM_3-amino-3-carboxyp"/>
    <property type="match status" value="1"/>
</dbReference>
<dbReference type="SFLD" id="SFLDG01121">
    <property type="entry name" value="Diphthamide_biosynthesis"/>
    <property type="match status" value="1"/>
</dbReference>
<name>D8S7H1_SELML</name>
<comment type="function">
    <text evidence="7">Required for the first step of diphthamide biosynthesis, a post-translational modification of histidine which occurs in elongation factor 2. DPH1 and DPH2 transfer a 3-amino-3-carboxypropyl (ACP) group from S-adenosyl-L-methionine (SAM) to a histidine residue, the reaction is assisted by a reduction system comprising DPH3 and a NADH-dependent reductase. Facilitates the reduction of the catalytic iron-sulfur cluster found in the DPH1 subunit.</text>
</comment>
<protein>
    <recommendedName>
        <fullName evidence="7">2-(3-amino-3-carboxypropyl)histidine synthase subunit 2</fullName>
    </recommendedName>
</protein>
<evidence type="ECO:0000313" key="8">
    <source>
        <dbReference type="EMBL" id="EFJ19604.1"/>
    </source>
</evidence>
<evidence type="ECO:0000256" key="5">
    <source>
        <dbReference type="ARBA" id="ARBA00023004"/>
    </source>
</evidence>
<dbReference type="KEGG" id="smo:SELMODRAFT_110295"/>
<dbReference type="STRING" id="88036.D8S7H1"/>
<dbReference type="GO" id="GO:0090560">
    <property type="term" value="F:2-(3-amino-3-carboxypropyl)histidine synthase activity"/>
    <property type="evidence" value="ECO:0007669"/>
    <property type="project" value="InterPro"/>
</dbReference>
<dbReference type="FunFam" id="3.40.50.11860:FF:000001">
    <property type="entry name" value="2-(3-amino-3-carboxypropyl)histidine synthase subunit 2"/>
    <property type="match status" value="1"/>
</dbReference>
<comment type="pathway">
    <text evidence="2 7">Protein modification; peptidyl-diphthamide biosynthesis.</text>
</comment>
<dbReference type="NCBIfam" id="TIGR00322">
    <property type="entry name" value="diphth2_R"/>
    <property type="match status" value="1"/>
</dbReference>
<dbReference type="InterPro" id="IPR016435">
    <property type="entry name" value="DPH1/DPH2"/>
</dbReference>
<dbReference type="AlphaFoldDB" id="D8S7H1"/>
<dbReference type="GO" id="GO:0017183">
    <property type="term" value="P:protein histidyl modification to diphthamide"/>
    <property type="evidence" value="ECO:0000318"/>
    <property type="project" value="GO_Central"/>
</dbReference>
<proteinExistence type="inferred from homology"/>
<dbReference type="Gene3D" id="3.40.50.11840">
    <property type="entry name" value="Diphthamide synthesis DPH1/DPH2 domain 1"/>
    <property type="match status" value="1"/>
</dbReference>
<dbReference type="PANTHER" id="PTHR10762:SF2">
    <property type="entry name" value="2-(3-AMINO-3-CARBOXYPROPYL)HISTIDINE SYNTHASE SUBUNIT 2"/>
    <property type="match status" value="1"/>
</dbReference>